<organism evidence="8 9">
    <name type="scientific">Aspergillus ellipticus CBS 707.79</name>
    <dbReference type="NCBI Taxonomy" id="1448320"/>
    <lineage>
        <taxon>Eukaryota</taxon>
        <taxon>Fungi</taxon>
        <taxon>Dikarya</taxon>
        <taxon>Ascomycota</taxon>
        <taxon>Pezizomycotina</taxon>
        <taxon>Eurotiomycetes</taxon>
        <taxon>Eurotiomycetidae</taxon>
        <taxon>Eurotiales</taxon>
        <taxon>Aspergillaceae</taxon>
        <taxon>Aspergillus</taxon>
        <taxon>Aspergillus subgen. Circumdati</taxon>
    </lineage>
</organism>
<keyword evidence="2" id="KW-0805">Transcription regulation</keyword>
<dbReference type="Proteomes" id="UP000247810">
    <property type="component" value="Unassembled WGS sequence"/>
</dbReference>
<keyword evidence="4" id="KW-0804">Transcription</keyword>
<evidence type="ECO:0000256" key="2">
    <source>
        <dbReference type="ARBA" id="ARBA00023015"/>
    </source>
</evidence>
<evidence type="ECO:0000256" key="4">
    <source>
        <dbReference type="ARBA" id="ARBA00023163"/>
    </source>
</evidence>
<dbReference type="InterPro" id="IPR007219">
    <property type="entry name" value="XnlR_reg_dom"/>
</dbReference>
<evidence type="ECO:0000259" key="7">
    <source>
        <dbReference type="SMART" id="SM00906"/>
    </source>
</evidence>
<dbReference type="GO" id="GO:0006351">
    <property type="term" value="P:DNA-templated transcription"/>
    <property type="evidence" value="ECO:0007669"/>
    <property type="project" value="InterPro"/>
</dbReference>
<dbReference type="PANTHER" id="PTHR47171:SF6">
    <property type="entry name" value="SPECIFIC TRANSCRIPTION FACTOR, PUTATIVE (AFU_ORTHOLOGUE AFUA_2G06130)-RELATED"/>
    <property type="match status" value="1"/>
</dbReference>
<evidence type="ECO:0000313" key="8">
    <source>
        <dbReference type="EMBL" id="PYH94034.1"/>
    </source>
</evidence>
<dbReference type="CDD" id="cd12148">
    <property type="entry name" value="fungal_TF_MHR"/>
    <property type="match status" value="1"/>
</dbReference>
<feature type="compositionally biased region" description="Polar residues" evidence="6">
    <location>
        <begin position="402"/>
        <end position="412"/>
    </location>
</feature>
<keyword evidence="3" id="KW-0238">DNA-binding</keyword>
<dbReference type="AlphaFoldDB" id="A0A319DA74"/>
<sequence>MISGETTKALSEIYFANIHPIMPLLNEEQYWQSLSRGATPVPLMHVVCLLAAKDAAAEKYLKLLQSRDALVSAREFCSQLYTSISAALNRRTPLGKITVMRILGLLSLHQEGSEGMDGASGYIAQAMHNAQPLALPLPRPNDADNELKRVFWCLWVLDSLNAATRSRPCVMADIDIAVPPLTPEESGSVAFNVCFRIAKMLNTVIGLYRPNTKDPTSGWDTDCPAFEQIIDEMHAWSLRSATIATLHVFYRATTILAHRLKTITTLPSPTPARLRQQLSAIQLIRYMQDPDRLKALHPFPIVVYAASLALSVSYQQLRYSRLPSDQEDARQDFNAGCDILQELRRKWASADATASLAHRISIALEQLPSLDVLWVNRPDRAERDSEPPQRRELGGTLDEVDNQPSPEVQMTDRSSDIERSQPYLDTMDLFSGMDDVSWMYLDAVNPGSFDHFPLTNFDEPPYW</sequence>
<evidence type="ECO:0000256" key="5">
    <source>
        <dbReference type="ARBA" id="ARBA00023242"/>
    </source>
</evidence>
<dbReference type="EMBL" id="KZ825880">
    <property type="protein sequence ID" value="PYH94034.1"/>
    <property type="molecule type" value="Genomic_DNA"/>
</dbReference>
<accession>A0A319DA74</accession>
<keyword evidence="9" id="KW-1185">Reference proteome</keyword>
<keyword evidence="5" id="KW-0539">Nucleus</keyword>
<evidence type="ECO:0000256" key="1">
    <source>
        <dbReference type="ARBA" id="ARBA00022833"/>
    </source>
</evidence>
<proteinExistence type="predicted"/>
<dbReference type="OrthoDB" id="10031947at2759"/>
<name>A0A319DA74_9EURO</name>
<dbReference type="Pfam" id="PF04082">
    <property type="entry name" value="Fungal_trans"/>
    <property type="match status" value="1"/>
</dbReference>
<evidence type="ECO:0000256" key="6">
    <source>
        <dbReference type="SAM" id="MobiDB-lite"/>
    </source>
</evidence>
<feature type="domain" description="Xylanolytic transcriptional activator regulatory" evidence="7">
    <location>
        <begin position="119"/>
        <end position="186"/>
    </location>
</feature>
<dbReference type="PANTHER" id="PTHR47171">
    <property type="entry name" value="FARA-RELATED"/>
    <property type="match status" value="1"/>
</dbReference>
<dbReference type="GO" id="GO:0008270">
    <property type="term" value="F:zinc ion binding"/>
    <property type="evidence" value="ECO:0007669"/>
    <property type="project" value="InterPro"/>
</dbReference>
<dbReference type="SMART" id="SM00906">
    <property type="entry name" value="Fungal_trans"/>
    <property type="match status" value="1"/>
</dbReference>
<dbReference type="InterPro" id="IPR052073">
    <property type="entry name" value="Amide_Lactam_Regulators"/>
</dbReference>
<protein>
    <recommendedName>
        <fullName evidence="7">Xylanolytic transcriptional activator regulatory domain-containing protein</fullName>
    </recommendedName>
</protein>
<dbReference type="VEuPathDB" id="FungiDB:BO71DRAFT_326330"/>
<feature type="compositionally biased region" description="Basic and acidic residues" evidence="6">
    <location>
        <begin position="380"/>
        <end position="393"/>
    </location>
</feature>
<dbReference type="STRING" id="1448320.A0A319DA74"/>
<evidence type="ECO:0000256" key="3">
    <source>
        <dbReference type="ARBA" id="ARBA00023125"/>
    </source>
</evidence>
<reference evidence="8 9" key="1">
    <citation type="submission" date="2018-02" db="EMBL/GenBank/DDBJ databases">
        <title>The genomes of Aspergillus section Nigri reveals drivers in fungal speciation.</title>
        <authorList>
            <consortium name="DOE Joint Genome Institute"/>
            <person name="Vesth T.C."/>
            <person name="Nybo J."/>
            <person name="Theobald S."/>
            <person name="Brandl J."/>
            <person name="Frisvad J.C."/>
            <person name="Nielsen K.F."/>
            <person name="Lyhne E.K."/>
            <person name="Kogle M.E."/>
            <person name="Kuo A."/>
            <person name="Riley R."/>
            <person name="Clum A."/>
            <person name="Nolan M."/>
            <person name="Lipzen A."/>
            <person name="Salamov A."/>
            <person name="Henrissat B."/>
            <person name="Wiebenga A."/>
            <person name="De vries R.P."/>
            <person name="Grigoriev I.V."/>
            <person name="Mortensen U.H."/>
            <person name="Andersen M.R."/>
            <person name="Baker S.E."/>
        </authorList>
    </citation>
    <scope>NUCLEOTIDE SEQUENCE [LARGE SCALE GENOMIC DNA]</scope>
    <source>
        <strain evidence="8 9">CBS 707.79</strain>
    </source>
</reference>
<keyword evidence="1" id="KW-0862">Zinc</keyword>
<feature type="region of interest" description="Disordered" evidence="6">
    <location>
        <begin position="380"/>
        <end position="419"/>
    </location>
</feature>
<evidence type="ECO:0000313" key="9">
    <source>
        <dbReference type="Proteomes" id="UP000247810"/>
    </source>
</evidence>
<gene>
    <name evidence="8" type="ORF">BO71DRAFT_326330</name>
</gene>
<dbReference type="GO" id="GO:0003677">
    <property type="term" value="F:DNA binding"/>
    <property type="evidence" value="ECO:0007669"/>
    <property type="project" value="UniProtKB-KW"/>
</dbReference>